<protein>
    <submittedName>
        <fullName evidence="1">Uncharacterized protein</fullName>
    </submittedName>
</protein>
<reference evidence="1 2" key="1">
    <citation type="journal article" date="2012" name="MBio">
        <title>Comparative genome analysis of three eukaryotic parasites with differing abilities to transform leukocytes reveals key mediators of Theileria-induced leukocyte transformation.</title>
        <authorList>
            <person name="Hayashida K."/>
            <person name="Hara Y."/>
            <person name="Abe T."/>
            <person name="Yamasaki C."/>
            <person name="Toyoda A."/>
            <person name="Kosuge T."/>
            <person name="Suzuki Y."/>
            <person name="Sato Y."/>
            <person name="Kawashima S."/>
            <person name="Katayama T."/>
            <person name="Wakaguri H."/>
            <person name="Inoue N."/>
            <person name="Homma K."/>
            <person name="Tada-Umezaki M."/>
            <person name="Yagi Y."/>
            <person name="Fujii Y."/>
            <person name="Habara T."/>
            <person name="Kanehisa M."/>
            <person name="Watanabe H."/>
            <person name="Ito K."/>
            <person name="Gojobori T."/>
            <person name="Sugawara H."/>
            <person name="Imanishi T."/>
            <person name="Weir W."/>
            <person name="Gardner M."/>
            <person name="Pain A."/>
            <person name="Shiels B."/>
            <person name="Hattori M."/>
            <person name="Nene V."/>
            <person name="Sugimoto C."/>
        </authorList>
    </citation>
    <scope>NUCLEOTIDE SEQUENCE [LARGE SCALE GENOMIC DNA]</scope>
    <source>
        <strain evidence="1 2">Shintoku</strain>
    </source>
</reference>
<sequence>MIIKYLEPVQIQCAMLPKSDIKLDFGLNRYDLCSRDYDYIKSKLNAVHTVLLIKFEKFAILSTFGGVYFCKSTQFGFYFLVRIV</sequence>
<evidence type="ECO:0000313" key="2">
    <source>
        <dbReference type="Proteomes" id="UP000003786"/>
    </source>
</evidence>
<dbReference type="VEuPathDB" id="PiroplasmaDB:TOT_010000548"/>
<proteinExistence type="predicted"/>
<dbReference type="KEGG" id="tot:TOT_010000548"/>
<keyword evidence="2" id="KW-1185">Reference proteome</keyword>
<dbReference type="EMBL" id="AP011946">
    <property type="protein sequence ID" value="BAM39086.1"/>
    <property type="molecule type" value="Genomic_DNA"/>
</dbReference>
<dbReference type="GeneID" id="20713450"/>
<organism evidence="1 2">
    <name type="scientific">Theileria orientalis strain Shintoku</name>
    <dbReference type="NCBI Taxonomy" id="869250"/>
    <lineage>
        <taxon>Eukaryota</taxon>
        <taxon>Sar</taxon>
        <taxon>Alveolata</taxon>
        <taxon>Apicomplexa</taxon>
        <taxon>Aconoidasida</taxon>
        <taxon>Piroplasmida</taxon>
        <taxon>Theileriidae</taxon>
        <taxon>Theileria</taxon>
    </lineage>
</organism>
<evidence type="ECO:0000313" key="1">
    <source>
        <dbReference type="EMBL" id="BAM39086.1"/>
    </source>
</evidence>
<name>J4C2Q2_THEOR</name>
<accession>J4C2Q2</accession>
<dbReference type="Proteomes" id="UP000003786">
    <property type="component" value="Chromosome 1"/>
</dbReference>
<dbReference type="RefSeq" id="XP_009689387.1">
    <property type="nucleotide sequence ID" value="XM_009691092.1"/>
</dbReference>
<dbReference type="AlphaFoldDB" id="J4C2Q2"/>
<gene>
    <name evidence="1" type="ORF">TOT_010000548</name>
</gene>